<dbReference type="SUPFAM" id="SSF52038">
    <property type="entry name" value="Barstar-related"/>
    <property type="match status" value="1"/>
</dbReference>
<gene>
    <name evidence="3" type="ORF">ELB75_08665</name>
</gene>
<feature type="domain" description="Barstar (barnase inhibitor)" evidence="2">
    <location>
        <begin position="22"/>
        <end position="55"/>
    </location>
</feature>
<dbReference type="Proteomes" id="UP000282435">
    <property type="component" value="Chromosome"/>
</dbReference>
<dbReference type="RefSeq" id="WP_126983581.1">
    <property type="nucleotide sequence ID" value="NZ_CP034670.1"/>
</dbReference>
<organism evidence="3 4">
    <name type="scientific">Eikenella corrodens</name>
    <dbReference type="NCBI Taxonomy" id="539"/>
    <lineage>
        <taxon>Bacteria</taxon>
        <taxon>Pseudomonadati</taxon>
        <taxon>Pseudomonadota</taxon>
        <taxon>Betaproteobacteria</taxon>
        <taxon>Neisseriales</taxon>
        <taxon>Neisseriaceae</taxon>
        <taxon>Eikenella</taxon>
    </lineage>
</organism>
<proteinExistence type="inferred from homology"/>
<dbReference type="InterPro" id="IPR000468">
    <property type="entry name" value="Barstar"/>
</dbReference>
<evidence type="ECO:0000259" key="2">
    <source>
        <dbReference type="Pfam" id="PF01337"/>
    </source>
</evidence>
<dbReference type="AlphaFoldDB" id="A0A3S9SKS5"/>
<dbReference type="OrthoDB" id="7575400at2"/>
<evidence type="ECO:0000256" key="1">
    <source>
        <dbReference type="ARBA" id="ARBA00006845"/>
    </source>
</evidence>
<accession>A0A3S9SKS5</accession>
<evidence type="ECO:0000313" key="4">
    <source>
        <dbReference type="Proteomes" id="UP000282435"/>
    </source>
</evidence>
<evidence type="ECO:0000313" key="3">
    <source>
        <dbReference type="EMBL" id="AZR60090.1"/>
    </source>
</evidence>
<comment type="similarity">
    <text evidence="1">Belongs to the barstar family.</text>
</comment>
<reference evidence="3 4" key="1">
    <citation type="submission" date="2018-12" db="EMBL/GenBank/DDBJ databases">
        <title>Genome sequencing of Eikenella corrodens KCOM 3110 (= JS217).</title>
        <authorList>
            <person name="Koo J.-K."/>
            <person name="Park S.-N."/>
            <person name="Lim Y.K."/>
        </authorList>
    </citation>
    <scope>NUCLEOTIDE SEQUENCE [LARGE SCALE GENOMIC DNA]</scope>
    <source>
        <strain evidence="3 4">KCOM 3110</strain>
    </source>
</reference>
<dbReference type="EMBL" id="CP034670">
    <property type="protein sequence ID" value="AZR60090.1"/>
    <property type="molecule type" value="Genomic_DNA"/>
</dbReference>
<dbReference type="InterPro" id="IPR035905">
    <property type="entry name" value="Barstar-like_sf"/>
</dbReference>
<name>A0A3S9SKS5_EIKCO</name>
<dbReference type="Pfam" id="PF01337">
    <property type="entry name" value="Barstar"/>
    <property type="match status" value="1"/>
</dbReference>
<protein>
    <submittedName>
        <fullName evidence="3">Barnase inhibitor</fullName>
    </submittedName>
</protein>
<dbReference type="Gene3D" id="3.30.370.10">
    <property type="entry name" value="Barstar-like"/>
    <property type="match status" value="1"/>
</dbReference>
<sequence>MKFVSVDIDFLEIYSENLNNEYDNFHKKMADIFGFPDFYGKNLAAFIDCLSDLRIYEGEDIEPMIRYSLNKDECILLNIKNLFRISDDLRYKFLFAIERINTRHARSKIPTILINLIE</sequence>